<keyword evidence="3" id="KW-0028">Amino-acid biosynthesis</keyword>
<keyword evidence="5" id="KW-0520">NAD</keyword>
<organism evidence="11">
    <name type="scientific">freshwater metagenome</name>
    <dbReference type="NCBI Taxonomy" id="449393"/>
    <lineage>
        <taxon>unclassified sequences</taxon>
        <taxon>metagenomes</taxon>
        <taxon>ecological metagenomes</taxon>
    </lineage>
</organism>
<dbReference type="PANTHER" id="PTHR43622">
    <property type="entry name" value="3-DEHYDROQUINATE SYNTHASE"/>
    <property type="match status" value="1"/>
</dbReference>
<dbReference type="InterPro" id="IPR030963">
    <property type="entry name" value="DHQ_synth_fam"/>
</dbReference>
<proteinExistence type="predicted"/>
<keyword evidence="7" id="KW-0456">Lyase</keyword>
<keyword evidence="8" id="KW-0170">Cobalt</keyword>
<sequence length="338" mass="36280">MTNHKINVALADRSYSVVVGSGVSKELENFLPRTAKRAVIVTQENIPFSINLSLPHTTVLIGNGEQFKSLQTIEVISEQFAKFGLTRSDVVIGLGGGMVTDVAGFAAASWHRGTAVVQIPTTLVGMVDAAIGGKTGVNIAQGKNLIGAFWQPSAVLCDIDALKTLPDRETRCGLGEVAKYHFLTGDDLLALELSARIARCVEIKADIVAADERETGGRAVLNYGHTLAHALERSSDFELAHGEAVAIGMIFAAHLAHSLGRIDDARLAHHYKVIRDSYGLGVVIPRSVDRKVLIDLMRHDKKAINGLTFVLDGANGVEIVGGVEEKYLHQAFDAMELP</sequence>
<comment type="cofactor">
    <cofactor evidence="2">
        <name>Co(2+)</name>
        <dbReference type="ChEBI" id="CHEBI:48828"/>
    </cofactor>
</comment>
<evidence type="ECO:0000256" key="8">
    <source>
        <dbReference type="ARBA" id="ARBA00023285"/>
    </source>
</evidence>
<evidence type="ECO:0000256" key="7">
    <source>
        <dbReference type="ARBA" id="ARBA00023239"/>
    </source>
</evidence>
<evidence type="ECO:0000256" key="5">
    <source>
        <dbReference type="ARBA" id="ARBA00023027"/>
    </source>
</evidence>
<evidence type="ECO:0000259" key="10">
    <source>
        <dbReference type="Pfam" id="PF24621"/>
    </source>
</evidence>
<dbReference type="Gene3D" id="1.20.1090.10">
    <property type="entry name" value="Dehydroquinate synthase-like - alpha domain"/>
    <property type="match status" value="1"/>
</dbReference>
<evidence type="ECO:0000256" key="2">
    <source>
        <dbReference type="ARBA" id="ARBA00001941"/>
    </source>
</evidence>
<dbReference type="PANTHER" id="PTHR43622:SF7">
    <property type="entry name" value="3-DEHYDROQUINATE SYNTHASE, CHLOROPLASTIC"/>
    <property type="match status" value="1"/>
</dbReference>
<evidence type="ECO:0000256" key="1">
    <source>
        <dbReference type="ARBA" id="ARBA00001911"/>
    </source>
</evidence>
<dbReference type="SUPFAM" id="SSF56796">
    <property type="entry name" value="Dehydroquinate synthase-like"/>
    <property type="match status" value="1"/>
</dbReference>
<protein>
    <submittedName>
        <fullName evidence="11">Unannotated protein</fullName>
    </submittedName>
</protein>
<dbReference type="EMBL" id="CAEZUN010000068">
    <property type="protein sequence ID" value="CAB4601193.1"/>
    <property type="molecule type" value="Genomic_DNA"/>
</dbReference>
<accession>A0A6J6GN16</accession>
<evidence type="ECO:0000256" key="4">
    <source>
        <dbReference type="ARBA" id="ARBA00022723"/>
    </source>
</evidence>
<dbReference type="InterPro" id="IPR056179">
    <property type="entry name" value="DHQS_C"/>
</dbReference>
<dbReference type="CDD" id="cd08195">
    <property type="entry name" value="DHQS"/>
    <property type="match status" value="1"/>
</dbReference>
<dbReference type="PIRSF" id="PIRSF001455">
    <property type="entry name" value="DHQ_synth"/>
    <property type="match status" value="1"/>
</dbReference>
<dbReference type="InterPro" id="IPR030960">
    <property type="entry name" value="DHQS/DOIS_N"/>
</dbReference>
<gene>
    <name evidence="11" type="ORF">UFOPK1826_00676</name>
</gene>
<feature type="domain" description="3-dehydroquinate synthase C-terminal" evidence="10">
    <location>
        <begin position="192"/>
        <end position="303"/>
    </location>
</feature>
<name>A0A6J6GN16_9ZZZZ</name>
<dbReference type="Pfam" id="PF24621">
    <property type="entry name" value="DHQS_C"/>
    <property type="match status" value="1"/>
</dbReference>
<comment type="cofactor">
    <cofactor evidence="1">
        <name>NAD(+)</name>
        <dbReference type="ChEBI" id="CHEBI:57540"/>
    </cofactor>
</comment>
<dbReference type="InterPro" id="IPR050071">
    <property type="entry name" value="Dehydroquinate_synthase"/>
</dbReference>
<dbReference type="GO" id="GO:0009073">
    <property type="term" value="P:aromatic amino acid family biosynthetic process"/>
    <property type="evidence" value="ECO:0007669"/>
    <property type="project" value="UniProtKB-KW"/>
</dbReference>
<dbReference type="GO" id="GO:0008652">
    <property type="term" value="P:amino acid biosynthetic process"/>
    <property type="evidence" value="ECO:0007669"/>
    <property type="project" value="UniProtKB-KW"/>
</dbReference>
<evidence type="ECO:0000256" key="6">
    <source>
        <dbReference type="ARBA" id="ARBA00023141"/>
    </source>
</evidence>
<dbReference type="GO" id="GO:0003856">
    <property type="term" value="F:3-dehydroquinate synthase activity"/>
    <property type="evidence" value="ECO:0007669"/>
    <property type="project" value="TreeGrafter"/>
</dbReference>
<evidence type="ECO:0000313" key="11">
    <source>
        <dbReference type="EMBL" id="CAB4601193.1"/>
    </source>
</evidence>
<keyword evidence="6" id="KW-0057">Aromatic amino acid biosynthesis</keyword>
<dbReference type="Gene3D" id="3.40.50.1970">
    <property type="match status" value="1"/>
</dbReference>
<reference evidence="11" key="1">
    <citation type="submission" date="2020-05" db="EMBL/GenBank/DDBJ databases">
        <authorList>
            <person name="Chiriac C."/>
            <person name="Salcher M."/>
            <person name="Ghai R."/>
            <person name="Kavagutti S V."/>
        </authorList>
    </citation>
    <scope>NUCLEOTIDE SEQUENCE</scope>
</reference>
<dbReference type="AlphaFoldDB" id="A0A6J6GN16"/>
<feature type="domain" description="3-dehydroquinate synthase N-terminal" evidence="9">
    <location>
        <begin position="59"/>
        <end position="171"/>
    </location>
</feature>
<dbReference type="Pfam" id="PF01761">
    <property type="entry name" value="DHQ_synthase"/>
    <property type="match status" value="1"/>
</dbReference>
<evidence type="ECO:0000259" key="9">
    <source>
        <dbReference type="Pfam" id="PF01761"/>
    </source>
</evidence>
<evidence type="ECO:0000256" key="3">
    <source>
        <dbReference type="ARBA" id="ARBA00022605"/>
    </source>
</evidence>
<keyword evidence="4" id="KW-0479">Metal-binding</keyword>
<dbReference type="GO" id="GO:0046872">
    <property type="term" value="F:metal ion binding"/>
    <property type="evidence" value="ECO:0007669"/>
    <property type="project" value="UniProtKB-KW"/>
</dbReference>